<dbReference type="InterPro" id="IPR001590">
    <property type="entry name" value="Peptidase_M12B"/>
</dbReference>
<dbReference type="PANTHER" id="PTHR11905:SF159">
    <property type="entry name" value="ADAM METALLOPROTEASE"/>
    <property type="match status" value="1"/>
</dbReference>
<feature type="disulfide bond" evidence="6">
    <location>
        <begin position="354"/>
        <end position="374"/>
    </location>
</feature>
<evidence type="ECO:0008006" key="12">
    <source>
        <dbReference type="Google" id="ProtNLM"/>
    </source>
</evidence>
<dbReference type="PROSITE" id="PS01186">
    <property type="entry name" value="EGF_2"/>
    <property type="match status" value="1"/>
</dbReference>
<dbReference type="CDD" id="cd04269">
    <property type="entry name" value="ZnMc_adamalysin_II_like"/>
    <property type="match status" value="1"/>
</dbReference>
<evidence type="ECO:0000256" key="2">
    <source>
        <dbReference type="ARBA" id="ARBA00022692"/>
    </source>
</evidence>
<dbReference type="InterPro" id="IPR036436">
    <property type="entry name" value="Disintegrin_dom_sf"/>
</dbReference>
<name>A0A267DU81_9PLAT</name>
<comment type="caution">
    <text evidence="7">Lacks conserved residue(s) required for the propagation of feature annotation.</text>
</comment>
<proteinExistence type="predicted"/>
<dbReference type="Gene3D" id="4.10.70.10">
    <property type="entry name" value="Disintegrin domain"/>
    <property type="match status" value="1"/>
</dbReference>
<organism evidence="10 11">
    <name type="scientific">Macrostomum lignano</name>
    <dbReference type="NCBI Taxonomy" id="282301"/>
    <lineage>
        <taxon>Eukaryota</taxon>
        <taxon>Metazoa</taxon>
        <taxon>Spiralia</taxon>
        <taxon>Lophotrochozoa</taxon>
        <taxon>Platyhelminthes</taxon>
        <taxon>Rhabditophora</taxon>
        <taxon>Macrostomorpha</taxon>
        <taxon>Macrostomida</taxon>
        <taxon>Macrostomidae</taxon>
        <taxon>Macrostomum</taxon>
    </lineage>
</organism>
<protein>
    <recommendedName>
        <fullName evidence="12">Disintegrin domain-containing protein</fullName>
    </recommendedName>
</protein>
<comment type="caution">
    <text evidence="10">The sequence shown here is derived from an EMBL/GenBank/DDBJ whole genome shotgun (WGS) entry which is preliminary data.</text>
</comment>
<feature type="binding site" evidence="7">
    <location>
        <position position="211"/>
    </location>
    <ligand>
        <name>Zn(2+)</name>
        <dbReference type="ChEBI" id="CHEBI:29105"/>
        <note>catalytic</note>
    </ligand>
</feature>
<feature type="domain" description="Disintegrin" evidence="8">
    <location>
        <begin position="287"/>
        <end position="382"/>
    </location>
</feature>
<gene>
    <name evidence="10" type="ORF">BOX15_Mlig032381g3</name>
</gene>
<evidence type="ECO:0000256" key="4">
    <source>
        <dbReference type="ARBA" id="ARBA00023136"/>
    </source>
</evidence>
<dbReference type="GO" id="GO:0046872">
    <property type="term" value="F:metal ion binding"/>
    <property type="evidence" value="ECO:0007669"/>
    <property type="project" value="UniProtKB-KW"/>
</dbReference>
<evidence type="ECO:0000313" key="11">
    <source>
        <dbReference type="Proteomes" id="UP000215902"/>
    </source>
</evidence>
<feature type="disulfide bond" evidence="7">
    <location>
        <begin position="222"/>
        <end position="227"/>
    </location>
</feature>
<comment type="subcellular location">
    <subcellularLocation>
        <location evidence="1">Membrane</location>
        <topology evidence="1">Single-pass membrane protein</topology>
    </subcellularLocation>
</comment>
<keyword evidence="3" id="KW-1133">Transmembrane helix</keyword>
<dbReference type="GO" id="GO:0016020">
    <property type="term" value="C:membrane"/>
    <property type="evidence" value="ECO:0007669"/>
    <property type="project" value="UniProtKB-SubCell"/>
</dbReference>
<sequence length="558" mass="58941">MKLESAQERLARRISSMTPSKVAQMLGGSVQLRRSRRSVSQNRAIRLDLSRPVLTRHGPFILQLYIIADSGFYQIQASSSSAVIDAVQSIVSIVNNMYRRFNVHIVVSALEIHTRTKYGYDFTNQRNNASSTLDLVKKYSKQIPEYIEFDCIHLLNGRPYYGSTTGLASLMTMCSRRDCAGFSVSSHKSGIFATTGLVMAHELAHNLGVNHDDEYPGRACGCPTSACVMSSTAHPITDWRHIGWSSCSVDALVDFLDSGFRHCLLLPRPESTAWGDFRLPVAANSPTAVCGNGILEPGEACDCGGESGCRGGVGDSSNVCCDAATCQLAGNATCAAGRCCDLTVCQPHQTGTVCRAAVDQCDLPEFCDGTGAACPADVAARDGTPCGSNFCAGGVCGSALALCQLLWGATAEDARAWCPLGQPFGSQCEKLMCANLRSQFPSGPGASCHEVQTSGGRSCTAVGCNYSPTVRGPDLVPNGARCDVDSAGSGERMCLDGACQSASGVRNRTVATGVCYNGGVVNTRGNCHCPAGFDPPDCLWPGNGVASTADQRARQEVV</sequence>
<dbReference type="InterPro" id="IPR000742">
    <property type="entry name" value="EGF"/>
</dbReference>
<dbReference type="Gene3D" id="3.40.390.10">
    <property type="entry name" value="Collagenase (Catalytic Domain)"/>
    <property type="match status" value="1"/>
</dbReference>
<dbReference type="Pfam" id="PF00200">
    <property type="entry name" value="Disintegrin"/>
    <property type="match status" value="1"/>
</dbReference>
<keyword evidence="7" id="KW-0479">Metal-binding</keyword>
<dbReference type="EMBL" id="NIVC01003188">
    <property type="protein sequence ID" value="PAA52756.1"/>
    <property type="molecule type" value="Genomic_DNA"/>
</dbReference>
<dbReference type="InterPro" id="IPR001762">
    <property type="entry name" value="Disintegrin_dom"/>
</dbReference>
<evidence type="ECO:0000256" key="7">
    <source>
        <dbReference type="PROSITE-ProRule" id="PRU00276"/>
    </source>
</evidence>
<dbReference type="PROSITE" id="PS50215">
    <property type="entry name" value="ADAM_MEPRO"/>
    <property type="match status" value="1"/>
</dbReference>
<dbReference type="InterPro" id="IPR006586">
    <property type="entry name" value="ADAM_Cys-rich"/>
</dbReference>
<dbReference type="OrthoDB" id="5951731at2759"/>
<keyword evidence="11" id="KW-1185">Reference proteome</keyword>
<dbReference type="SMART" id="SM00608">
    <property type="entry name" value="ACR"/>
    <property type="match status" value="1"/>
</dbReference>
<keyword evidence="5 7" id="KW-1015">Disulfide bond</keyword>
<keyword evidence="7" id="KW-0862">Zinc</keyword>
<evidence type="ECO:0000313" key="10">
    <source>
        <dbReference type="EMBL" id="PAA52756.1"/>
    </source>
</evidence>
<dbReference type="PROSITE" id="PS50214">
    <property type="entry name" value="DISINTEGRIN_2"/>
    <property type="match status" value="1"/>
</dbReference>
<accession>A0A267DU81</accession>
<dbReference type="GO" id="GO:0004222">
    <property type="term" value="F:metalloendopeptidase activity"/>
    <property type="evidence" value="ECO:0007669"/>
    <property type="project" value="InterPro"/>
</dbReference>
<evidence type="ECO:0000256" key="1">
    <source>
        <dbReference type="ARBA" id="ARBA00004167"/>
    </source>
</evidence>
<dbReference type="SUPFAM" id="SSF57552">
    <property type="entry name" value="Blood coagulation inhibitor (disintegrin)"/>
    <property type="match status" value="1"/>
</dbReference>
<evidence type="ECO:0000259" key="9">
    <source>
        <dbReference type="PROSITE" id="PS50215"/>
    </source>
</evidence>
<dbReference type="SMART" id="SM00050">
    <property type="entry name" value="DISIN"/>
    <property type="match status" value="1"/>
</dbReference>
<feature type="binding site" evidence="7">
    <location>
        <position position="205"/>
    </location>
    <ligand>
        <name>Zn(2+)</name>
        <dbReference type="ChEBI" id="CHEBI:29105"/>
        <note>catalytic</note>
    </ligand>
</feature>
<feature type="active site" evidence="7">
    <location>
        <position position="202"/>
    </location>
</feature>
<dbReference type="PANTHER" id="PTHR11905">
    <property type="entry name" value="ADAM A DISINTEGRIN AND METALLOPROTEASE DOMAIN"/>
    <property type="match status" value="1"/>
</dbReference>
<dbReference type="STRING" id="282301.A0A267DU81"/>
<dbReference type="AlphaFoldDB" id="A0A267DU81"/>
<feature type="domain" description="Peptidase M12B" evidence="9">
    <location>
        <begin position="60"/>
        <end position="268"/>
    </location>
</feature>
<reference evidence="10 11" key="1">
    <citation type="submission" date="2017-06" db="EMBL/GenBank/DDBJ databases">
        <title>A platform for efficient transgenesis in Macrostomum lignano, a flatworm model organism for stem cell research.</title>
        <authorList>
            <person name="Berezikov E."/>
        </authorList>
    </citation>
    <scope>NUCLEOTIDE SEQUENCE [LARGE SCALE GENOMIC DNA]</scope>
    <source>
        <strain evidence="10">DV1</strain>
        <tissue evidence="10">Whole organism</tissue>
    </source>
</reference>
<dbReference type="Proteomes" id="UP000215902">
    <property type="component" value="Unassembled WGS sequence"/>
</dbReference>
<evidence type="ECO:0000259" key="8">
    <source>
        <dbReference type="PROSITE" id="PS50214"/>
    </source>
</evidence>
<dbReference type="GO" id="GO:0006508">
    <property type="term" value="P:proteolysis"/>
    <property type="evidence" value="ECO:0007669"/>
    <property type="project" value="InterPro"/>
</dbReference>
<dbReference type="SUPFAM" id="SSF55486">
    <property type="entry name" value="Metalloproteases ('zincins'), catalytic domain"/>
    <property type="match status" value="1"/>
</dbReference>
<evidence type="ECO:0000256" key="3">
    <source>
        <dbReference type="ARBA" id="ARBA00022989"/>
    </source>
</evidence>
<dbReference type="InterPro" id="IPR034027">
    <property type="entry name" value="Reprolysin_adamalysin"/>
</dbReference>
<keyword evidence="4" id="KW-0472">Membrane</keyword>
<feature type="binding site" evidence="7">
    <location>
        <position position="201"/>
    </location>
    <ligand>
        <name>Zn(2+)</name>
        <dbReference type="ChEBI" id="CHEBI:29105"/>
        <note>catalytic</note>
    </ligand>
</feature>
<dbReference type="Pfam" id="PF01421">
    <property type="entry name" value="Reprolysin"/>
    <property type="match status" value="1"/>
</dbReference>
<evidence type="ECO:0000256" key="6">
    <source>
        <dbReference type="PROSITE-ProRule" id="PRU00068"/>
    </source>
</evidence>
<evidence type="ECO:0000256" key="5">
    <source>
        <dbReference type="ARBA" id="ARBA00023157"/>
    </source>
</evidence>
<keyword evidence="2" id="KW-0812">Transmembrane</keyword>
<dbReference type="InterPro" id="IPR024079">
    <property type="entry name" value="MetalloPept_cat_dom_sf"/>
</dbReference>